<comment type="subcellular location">
    <subcellularLocation>
        <location evidence="1">Membrane</location>
        <topology evidence="1">Multi-pass membrane protein</topology>
    </subcellularLocation>
</comment>
<feature type="transmembrane region" description="Helical" evidence="8">
    <location>
        <begin position="208"/>
        <end position="230"/>
    </location>
</feature>
<keyword evidence="3" id="KW-0408">Iron</keyword>
<sequence length="425" mass="46093">MTNSELFDVSVFFILFRETLEASIIISVLLAFLKQGVGSADEDLTVYRKLVRQVWFGALLGFSICLVLGGICVAAWYHLGKDVWSASEDIWEGVFCFVAGFIISYMGLAMLRLNKMKGKWRHKIAGALAETDDRSTIGSFSSKYAMAILPFVTVLRESIEAIVFIGGVTLSASPTSVPLSVGAGILSGSALGYFIYQGGNHMRIQVFLIFSTCFLYLVAASLMSRGVWYFENYQWSQLVGGDVAEVGSGPGSYDIRKSVWHVNCCNPLFDGGWMIFNALLGWQNSATYGSVLMYNFYWIAVIIAVCVMLHKENPGYFSILNKYQKVASDDIDLTITPSVAGSSTRTSEESDLVATGPSFSRYRDPNPYGVGSSSSHLLSLVDDNDIGSAPSSATASLETNRASPESIQDVDANGDPLGTSVLASA</sequence>
<dbReference type="EMBL" id="KV454303">
    <property type="protein sequence ID" value="ODQ69484.1"/>
    <property type="molecule type" value="Genomic_DNA"/>
</dbReference>
<keyword evidence="4 8" id="KW-0812">Transmembrane</keyword>
<gene>
    <name evidence="9" type="ORF">LIPSTDRAFT_6683</name>
</gene>
<feature type="transmembrane region" description="Helical" evidence="8">
    <location>
        <begin position="291"/>
        <end position="309"/>
    </location>
</feature>
<keyword evidence="3" id="KW-0406">Ion transport</keyword>
<dbReference type="GO" id="GO:0015093">
    <property type="term" value="F:ferrous iron transmembrane transporter activity"/>
    <property type="evidence" value="ECO:0007669"/>
    <property type="project" value="TreeGrafter"/>
</dbReference>
<evidence type="ECO:0000256" key="8">
    <source>
        <dbReference type="SAM" id="Phobius"/>
    </source>
</evidence>
<feature type="transmembrane region" description="Helical" evidence="8">
    <location>
        <begin position="90"/>
        <end position="111"/>
    </location>
</feature>
<dbReference type="GO" id="GO:0033573">
    <property type="term" value="C:high-affinity iron permease complex"/>
    <property type="evidence" value="ECO:0007669"/>
    <property type="project" value="InterPro"/>
</dbReference>
<evidence type="ECO:0000313" key="10">
    <source>
        <dbReference type="Proteomes" id="UP000094385"/>
    </source>
</evidence>
<evidence type="ECO:0000256" key="4">
    <source>
        <dbReference type="ARBA" id="ARBA00022692"/>
    </source>
</evidence>
<dbReference type="PANTHER" id="PTHR31632:SF2">
    <property type="entry name" value="PLASMA MEMBRANE IRON PERMEASE"/>
    <property type="match status" value="1"/>
</dbReference>
<keyword evidence="5 8" id="KW-1133">Transmembrane helix</keyword>
<evidence type="ECO:0000256" key="1">
    <source>
        <dbReference type="ARBA" id="ARBA00004141"/>
    </source>
</evidence>
<comment type="similarity">
    <text evidence="2">Belongs to the oxidase-dependent Fe transporter (OFeT) (TC 9.A.10.1) family.</text>
</comment>
<feature type="compositionally biased region" description="Polar residues" evidence="7">
    <location>
        <begin position="389"/>
        <end position="406"/>
    </location>
</feature>
<dbReference type="PANTHER" id="PTHR31632">
    <property type="entry name" value="IRON TRANSPORTER FTH1"/>
    <property type="match status" value="1"/>
</dbReference>
<keyword evidence="6 8" id="KW-0472">Membrane</keyword>
<feature type="transmembrane region" description="Helical" evidence="8">
    <location>
        <begin position="177"/>
        <end position="196"/>
    </location>
</feature>
<dbReference type="STRING" id="675824.A0A1E3PW11"/>
<proteinExistence type="inferred from homology"/>
<feature type="transmembrane region" description="Helical" evidence="8">
    <location>
        <begin position="54"/>
        <end position="78"/>
    </location>
</feature>
<feature type="region of interest" description="Disordered" evidence="7">
    <location>
        <begin position="339"/>
        <end position="365"/>
    </location>
</feature>
<dbReference type="OrthoDB" id="4364at2759"/>
<protein>
    <submittedName>
        <fullName evidence="9">Uncharacterized protein</fullName>
    </submittedName>
</protein>
<dbReference type="InterPro" id="IPR004923">
    <property type="entry name" value="FTR1/Fip1/EfeU"/>
</dbReference>
<dbReference type="Pfam" id="PF03239">
    <property type="entry name" value="FTR1"/>
    <property type="match status" value="1"/>
</dbReference>
<feature type="region of interest" description="Disordered" evidence="7">
    <location>
        <begin position="389"/>
        <end position="425"/>
    </location>
</feature>
<evidence type="ECO:0000256" key="6">
    <source>
        <dbReference type="ARBA" id="ARBA00023136"/>
    </source>
</evidence>
<evidence type="ECO:0000256" key="2">
    <source>
        <dbReference type="ARBA" id="ARBA00008333"/>
    </source>
</evidence>
<keyword evidence="3" id="KW-0813">Transport</keyword>
<evidence type="ECO:0000256" key="7">
    <source>
        <dbReference type="SAM" id="MobiDB-lite"/>
    </source>
</evidence>
<dbReference type="Proteomes" id="UP000094385">
    <property type="component" value="Unassembled WGS sequence"/>
</dbReference>
<accession>A0A1E3PW11</accession>
<evidence type="ECO:0000256" key="3">
    <source>
        <dbReference type="ARBA" id="ARBA00022496"/>
    </source>
</evidence>
<evidence type="ECO:0000313" key="9">
    <source>
        <dbReference type="EMBL" id="ODQ69484.1"/>
    </source>
</evidence>
<dbReference type="AlphaFoldDB" id="A0A1E3PW11"/>
<keyword evidence="10" id="KW-1185">Reference proteome</keyword>
<reference evidence="9 10" key="1">
    <citation type="journal article" date="2016" name="Proc. Natl. Acad. Sci. U.S.A.">
        <title>Comparative genomics of biotechnologically important yeasts.</title>
        <authorList>
            <person name="Riley R."/>
            <person name="Haridas S."/>
            <person name="Wolfe K.H."/>
            <person name="Lopes M.R."/>
            <person name="Hittinger C.T."/>
            <person name="Goeker M."/>
            <person name="Salamov A.A."/>
            <person name="Wisecaver J.H."/>
            <person name="Long T.M."/>
            <person name="Calvey C.H."/>
            <person name="Aerts A.L."/>
            <person name="Barry K.W."/>
            <person name="Choi C."/>
            <person name="Clum A."/>
            <person name="Coughlan A.Y."/>
            <person name="Deshpande S."/>
            <person name="Douglass A.P."/>
            <person name="Hanson S.J."/>
            <person name="Klenk H.-P."/>
            <person name="LaButti K.M."/>
            <person name="Lapidus A."/>
            <person name="Lindquist E.A."/>
            <person name="Lipzen A.M."/>
            <person name="Meier-Kolthoff J.P."/>
            <person name="Ohm R.A."/>
            <person name="Otillar R.P."/>
            <person name="Pangilinan J.L."/>
            <person name="Peng Y."/>
            <person name="Rokas A."/>
            <person name="Rosa C.A."/>
            <person name="Scheuner C."/>
            <person name="Sibirny A.A."/>
            <person name="Slot J.C."/>
            <person name="Stielow J.B."/>
            <person name="Sun H."/>
            <person name="Kurtzman C.P."/>
            <person name="Blackwell M."/>
            <person name="Grigoriev I.V."/>
            <person name="Jeffries T.W."/>
        </authorList>
    </citation>
    <scope>NUCLEOTIDE SEQUENCE [LARGE SCALE GENOMIC DNA]</scope>
    <source>
        <strain evidence="9 10">NRRL Y-11557</strain>
    </source>
</reference>
<keyword evidence="3" id="KW-0410">Iron transport</keyword>
<organism evidence="9 10">
    <name type="scientific">Lipomyces starkeyi NRRL Y-11557</name>
    <dbReference type="NCBI Taxonomy" id="675824"/>
    <lineage>
        <taxon>Eukaryota</taxon>
        <taxon>Fungi</taxon>
        <taxon>Dikarya</taxon>
        <taxon>Ascomycota</taxon>
        <taxon>Saccharomycotina</taxon>
        <taxon>Lipomycetes</taxon>
        <taxon>Lipomycetales</taxon>
        <taxon>Lipomycetaceae</taxon>
        <taxon>Lipomyces</taxon>
    </lineage>
</organism>
<feature type="transmembrane region" description="Helical" evidence="8">
    <location>
        <begin position="144"/>
        <end position="165"/>
    </location>
</feature>
<name>A0A1E3PW11_LIPST</name>
<evidence type="ECO:0000256" key="5">
    <source>
        <dbReference type="ARBA" id="ARBA00022989"/>
    </source>
</evidence>
<feature type="transmembrane region" description="Helical" evidence="8">
    <location>
        <begin position="12"/>
        <end position="33"/>
    </location>
</feature>